<evidence type="ECO:0000313" key="2">
    <source>
        <dbReference type="EMBL" id="KAF2679026.1"/>
    </source>
</evidence>
<evidence type="ECO:0000313" key="3">
    <source>
        <dbReference type="Proteomes" id="UP000799291"/>
    </source>
</evidence>
<proteinExistence type="predicted"/>
<feature type="transmembrane region" description="Helical" evidence="1">
    <location>
        <begin position="34"/>
        <end position="51"/>
    </location>
</feature>
<accession>A0A6G1ILA9</accession>
<reference evidence="2" key="1">
    <citation type="journal article" date="2020" name="Stud. Mycol.">
        <title>101 Dothideomycetes genomes: a test case for predicting lifestyles and emergence of pathogens.</title>
        <authorList>
            <person name="Haridas S."/>
            <person name="Albert R."/>
            <person name="Binder M."/>
            <person name="Bloem J."/>
            <person name="Labutti K."/>
            <person name="Salamov A."/>
            <person name="Andreopoulos B."/>
            <person name="Baker S."/>
            <person name="Barry K."/>
            <person name="Bills G."/>
            <person name="Bluhm B."/>
            <person name="Cannon C."/>
            <person name="Castanera R."/>
            <person name="Culley D."/>
            <person name="Daum C."/>
            <person name="Ezra D."/>
            <person name="Gonzalez J."/>
            <person name="Henrissat B."/>
            <person name="Kuo A."/>
            <person name="Liang C."/>
            <person name="Lipzen A."/>
            <person name="Lutzoni F."/>
            <person name="Magnuson J."/>
            <person name="Mondo S."/>
            <person name="Nolan M."/>
            <person name="Ohm R."/>
            <person name="Pangilinan J."/>
            <person name="Park H.-J."/>
            <person name="Ramirez L."/>
            <person name="Alfaro M."/>
            <person name="Sun H."/>
            <person name="Tritt A."/>
            <person name="Yoshinaga Y."/>
            <person name="Zwiers L.-H."/>
            <person name="Turgeon B."/>
            <person name="Goodwin S."/>
            <person name="Spatafora J."/>
            <person name="Crous P."/>
            <person name="Grigoriev I."/>
        </authorList>
    </citation>
    <scope>NUCLEOTIDE SEQUENCE</scope>
    <source>
        <strain evidence="2">CBS 122367</strain>
    </source>
</reference>
<sequence>VNFNKPNALEDYIKINIIVAYIKLLKYYSKLNNLLAYYTLTILYPYYKYYFKNV</sequence>
<dbReference type="AlphaFoldDB" id="A0A6G1ILA9"/>
<dbReference type="EMBL" id="MU005607">
    <property type="protein sequence ID" value="KAF2679026.1"/>
    <property type="molecule type" value="Genomic_DNA"/>
</dbReference>
<name>A0A6G1ILA9_9PLEO</name>
<organism evidence="2 3">
    <name type="scientific">Lentithecium fluviatile CBS 122367</name>
    <dbReference type="NCBI Taxonomy" id="1168545"/>
    <lineage>
        <taxon>Eukaryota</taxon>
        <taxon>Fungi</taxon>
        <taxon>Dikarya</taxon>
        <taxon>Ascomycota</taxon>
        <taxon>Pezizomycotina</taxon>
        <taxon>Dothideomycetes</taxon>
        <taxon>Pleosporomycetidae</taxon>
        <taxon>Pleosporales</taxon>
        <taxon>Massarineae</taxon>
        <taxon>Lentitheciaceae</taxon>
        <taxon>Lentithecium</taxon>
    </lineage>
</organism>
<gene>
    <name evidence="2" type="ORF">K458DRAFT_315676</name>
</gene>
<keyword evidence="3" id="KW-1185">Reference proteome</keyword>
<protein>
    <submittedName>
        <fullName evidence="2">Uncharacterized protein</fullName>
    </submittedName>
</protein>
<evidence type="ECO:0000256" key="1">
    <source>
        <dbReference type="SAM" id="Phobius"/>
    </source>
</evidence>
<keyword evidence="1" id="KW-1133">Transmembrane helix</keyword>
<dbReference type="Proteomes" id="UP000799291">
    <property type="component" value="Unassembled WGS sequence"/>
</dbReference>
<keyword evidence="1" id="KW-0812">Transmembrane</keyword>
<keyword evidence="1" id="KW-0472">Membrane</keyword>
<feature type="non-terminal residue" evidence="2">
    <location>
        <position position="1"/>
    </location>
</feature>